<feature type="repeat" description="PPR" evidence="1">
    <location>
        <begin position="51"/>
        <end position="85"/>
    </location>
</feature>
<dbReference type="AlphaFoldDB" id="A0A8X7ZR46"/>
<dbReference type="InterPro" id="IPR002885">
    <property type="entry name" value="PPR_rpt"/>
</dbReference>
<dbReference type="InterPro" id="IPR050667">
    <property type="entry name" value="PPR-containing_protein"/>
</dbReference>
<evidence type="ECO:0000313" key="3">
    <source>
        <dbReference type="Proteomes" id="UP000886885"/>
    </source>
</evidence>
<dbReference type="PANTHER" id="PTHR47939:SF2">
    <property type="entry name" value="OS03G0782900 PROTEIN"/>
    <property type="match status" value="1"/>
</dbReference>
<sequence>MFEEAVKLLKKMEYSAIEPDVYSYNELLKAHCKANHPDKAYLFMVPKGFCDVVSYNTIIKAFCSISNNRRAYKLFEEMGRKGIAPDVVTFTILIKAFLREAQ</sequence>
<dbReference type="Proteomes" id="UP000886885">
    <property type="component" value="Chromosome 6D"/>
</dbReference>
<proteinExistence type="predicted"/>
<evidence type="ECO:0000313" key="2">
    <source>
        <dbReference type="EMBL" id="KAG6770853.1"/>
    </source>
</evidence>
<gene>
    <name evidence="2" type="ORF">POTOM_026552</name>
</gene>
<dbReference type="NCBIfam" id="TIGR00756">
    <property type="entry name" value="PPR"/>
    <property type="match status" value="1"/>
</dbReference>
<evidence type="ECO:0008006" key="4">
    <source>
        <dbReference type="Google" id="ProtNLM"/>
    </source>
</evidence>
<reference evidence="2" key="1">
    <citation type="journal article" date="2020" name="bioRxiv">
        <title>Hybrid origin of Populus tomentosa Carr. identified through genome sequencing and phylogenomic analysis.</title>
        <authorList>
            <person name="An X."/>
            <person name="Gao K."/>
            <person name="Chen Z."/>
            <person name="Li J."/>
            <person name="Yang X."/>
            <person name="Yang X."/>
            <person name="Zhou J."/>
            <person name="Guo T."/>
            <person name="Zhao T."/>
            <person name="Huang S."/>
            <person name="Miao D."/>
            <person name="Khan W.U."/>
            <person name="Rao P."/>
            <person name="Ye M."/>
            <person name="Lei B."/>
            <person name="Liao W."/>
            <person name="Wang J."/>
            <person name="Ji L."/>
            <person name="Li Y."/>
            <person name="Guo B."/>
            <person name="Mustafa N.S."/>
            <person name="Li S."/>
            <person name="Yun Q."/>
            <person name="Keller S.R."/>
            <person name="Mao J."/>
            <person name="Zhang R."/>
            <person name="Strauss S.H."/>
        </authorList>
    </citation>
    <scope>NUCLEOTIDE SEQUENCE</scope>
    <source>
        <strain evidence="2">GM15</strain>
        <tissue evidence="2">Leaf</tissue>
    </source>
</reference>
<name>A0A8X7ZR46_POPTO</name>
<organism evidence="2 3">
    <name type="scientific">Populus tomentosa</name>
    <name type="common">Chinese white poplar</name>
    <dbReference type="NCBI Taxonomy" id="118781"/>
    <lineage>
        <taxon>Eukaryota</taxon>
        <taxon>Viridiplantae</taxon>
        <taxon>Streptophyta</taxon>
        <taxon>Embryophyta</taxon>
        <taxon>Tracheophyta</taxon>
        <taxon>Spermatophyta</taxon>
        <taxon>Magnoliopsida</taxon>
        <taxon>eudicotyledons</taxon>
        <taxon>Gunneridae</taxon>
        <taxon>Pentapetalae</taxon>
        <taxon>rosids</taxon>
        <taxon>fabids</taxon>
        <taxon>Malpighiales</taxon>
        <taxon>Salicaceae</taxon>
        <taxon>Saliceae</taxon>
        <taxon>Populus</taxon>
    </lineage>
</organism>
<dbReference type="Pfam" id="PF13041">
    <property type="entry name" value="PPR_2"/>
    <property type="match status" value="2"/>
</dbReference>
<evidence type="ECO:0000256" key="1">
    <source>
        <dbReference type="PROSITE-ProRule" id="PRU00708"/>
    </source>
</evidence>
<protein>
    <recommendedName>
        <fullName evidence="4">Pentatricopeptide repeat-containing protein</fullName>
    </recommendedName>
</protein>
<dbReference type="PANTHER" id="PTHR47939">
    <property type="entry name" value="MEMBRANE-ASSOCIATED SALT-INDUCIBLE PROTEIN-LIKE"/>
    <property type="match status" value="1"/>
</dbReference>
<accession>A0A8X7ZR46</accession>
<dbReference type="OrthoDB" id="42736at2759"/>
<dbReference type="EMBL" id="JAAWWB010000012">
    <property type="protein sequence ID" value="KAG6770853.1"/>
    <property type="molecule type" value="Genomic_DNA"/>
</dbReference>
<dbReference type="PROSITE" id="PS51375">
    <property type="entry name" value="PPR"/>
    <property type="match status" value="1"/>
</dbReference>
<keyword evidence="3" id="KW-1185">Reference proteome</keyword>
<comment type="caution">
    <text evidence="2">The sequence shown here is derived from an EMBL/GenBank/DDBJ whole genome shotgun (WGS) entry which is preliminary data.</text>
</comment>